<organism evidence="2 3">
    <name type="scientific">Fusarium xylarioides</name>
    <dbReference type="NCBI Taxonomy" id="221167"/>
    <lineage>
        <taxon>Eukaryota</taxon>
        <taxon>Fungi</taxon>
        <taxon>Dikarya</taxon>
        <taxon>Ascomycota</taxon>
        <taxon>Pezizomycotina</taxon>
        <taxon>Sordariomycetes</taxon>
        <taxon>Hypocreomycetidae</taxon>
        <taxon>Hypocreales</taxon>
        <taxon>Nectriaceae</taxon>
        <taxon>Fusarium</taxon>
        <taxon>Fusarium fujikuroi species complex</taxon>
    </lineage>
</organism>
<proteinExistence type="predicted"/>
<comment type="caution">
    <text evidence="2">The sequence shown here is derived from an EMBL/GenBank/DDBJ whole genome shotgun (WGS) entry which is preliminary data.</text>
</comment>
<evidence type="ECO:0000256" key="1">
    <source>
        <dbReference type="SAM" id="MobiDB-lite"/>
    </source>
</evidence>
<reference evidence="2" key="2">
    <citation type="submission" date="2020-10" db="EMBL/GenBank/DDBJ databases">
        <authorList>
            <person name="Peck L.D."/>
            <person name="Nowell R.W."/>
            <person name="Flood J."/>
            <person name="Ryan M.J."/>
            <person name="Barraclough T.G."/>
        </authorList>
    </citation>
    <scope>NUCLEOTIDE SEQUENCE</scope>
    <source>
        <strain evidence="2">IMI 127659i</strain>
    </source>
</reference>
<evidence type="ECO:0000313" key="2">
    <source>
        <dbReference type="EMBL" id="KAG5767874.1"/>
    </source>
</evidence>
<dbReference type="AlphaFoldDB" id="A0A9P7I4Y9"/>
<dbReference type="Proteomes" id="UP000750502">
    <property type="component" value="Unassembled WGS sequence"/>
</dbReference>
<dbReference type="EMBL" id="JADFTT010000116">
    <property type="protein sequence ID" value="KAG5767874.1"/>
    <property type="molecule type" value="Genomic_DNA"/>
</dbReference>
<evidence type="ECO:0008006" key="4">
    <source>
        <dbReference type="Google" id="ProtNLM"/>
    </source>
</evidence>
<accession>A0A9P7I4Y9</accession>
<reference evidence="2" key="1">
    <citation type="journal article" date="2020" name="bioRxiv">
        <title>Historical genomics reveals the evolutionary mechanisms behind multiple outbreaks of the host-specific coffee wilt pathogen Fusarium xylarioides.</title>
        <authorList>
            <person name="Peck D."/>
            <person name="Nowell R.W."/>
            <person name="Flood J."/>
            <person name="Ryan M.J."/>
            <person name="Barraclough T.G."/>
        </authorList>
    </citation>
    <scope>NUCLEOTIDE SEQUENCE</scope>
    <source>
        <strain evidence="2">IMI 127659i</strain>
    </source>
</reference>
<protein>
    <recommendedName>
        <fullName evidence="4">BTB domain-containing protein</fullName>
    </recommendedName>
</protein>
<name>A0A9P7I4Y9_9HYPO</name>
<sequence>MKSISYIIDPDGDVELLLKQPNSHKLVPYDPSDDLDRESEDRMNKPTVACGALDAKYHEFDDLLSPAEDEEEEDPGLPGTKVCRWLTKALSTTETPSTSEAGTPPGDEVHMRVSSRHLTLASRVFRTLIQGLWAETSSTSLHFGKPLRQVTAEDWDAVALAIVLDIIHGRHGHVPRVIDLRLMTHIATIVDFYECHEVAKIFSETWYKNMSTEFEDEYPRQTLLWLSVSWVLPNQEVFDRAAQAILKHMDGRQLNTDNLPLHKVLPKIEDKRLELINQIVKALYDLLDTLPNSDYFCGWRKFDSPTCHSIALSILVRELERLESCDPPFEPPFNGHSIMSMIQLVNDIPESIAATTEEYDHYHDVSVCSVRGRMRHVLGDVKAEMNSWTLNLNMNVRAG</sequence>
<feature type="region of interest" description="Disordered" evidence="1">
    <location>
        <begin position="21"/>
        <end position="43"/>
    </location>
</feature>
<dbReference type="OrthoDB" id="5326346at2759"/>
<keyword evidence="3" id="KW-1185">Reference proteome</keyword>
<evidence type="ECO:0000313" key="3">
    <source>
        <dbReference type="Proteomes" id="UP000750502"/>
    </source>
</evidence>
<gene>
    <name evidence="2" type="ORF">H9Q72_004438</name>
</gene>